<evidence type="ECO:0000313" key="3">
    <source>
        <dbReference type="Proteomes" id="UP000275846"/>
    </source>
</evidence>
<dbReference type="WBParaSite" id="SSLN_0001307501-mRNA-1">
    <property type="protein sequence ID" value="SSLN_0001307501-mRNA-1"/>
    <property type="gene ID" value="SSLN_0001307501"/>
</dbReference>
<name>A0A183T7Z9_SCHSO</name>
<dbReference type="AlphaFoldDB" id="A0A183T7Z9"/>
<evidence type="ECO:0000313" key="4">
    <source>
        <dbReference type="WBParaSite" id="SSLN_0001307501-mRNA-1"/>
    </source>
</evidence>
<reference evidence="2 3" key="2">
    <citation type="submission" date="2018-11" db="EMBL/GenBank/DDBJ databases">
        <authorList>
            <consortium name="Pathogen Informatics"/>
        </authorList>
    </citation>
    <scope>NUCLEOTIDE SEQUENCE [LARGE SCALE GENOMIC DNA]</scope>
    <source>
        <strain evidence="2 3">NST_G2</strain>
    </source>
</reference>
<reference evidence="4" key="1">
    <citation type="submission" date="2016-06" db="UniProtKB">
        <authorList>
            <consortium name="WormBaseParasite"/>
        </authorList>
    </citation>
    <scope>IDENTIFICATION</scope>
</reference>
<organism evidence="4">
    <name type="scientific">Schistocephalus solidus</name>
    <name type="common">Tapeworm</name>
    <dbReference type="NCBI Taxonomy" id="70667"/>
    <lineage>
        <taxon>Eukaryota</taxon>
        <taxon>Metazoa</taxon>
        <taxon>Spiralia</taxon>
        <taxon>Lophotrochozoa</taxon>
        <taxon>Platyhelminthes</taxon>
        <taxon>Cestoda</taxon>
        <taxon>Eucestoda</taxon>
        <taxon>Diphyllobothriidea</taxon>
        <taxon>Diphyllobothriidae</taxon>
        <taxon>Schistocephalus</taxon>
    </lineage>
</organism>
<accession>A0A183T7Z9</accession>
<keyword evidence="3" id="KW-1185">Reference proteome</keyword>
<sequence>MMCIMYVHDDDDDDDEDEEEEEEEDDDGQCERCNRLVDESVGAPGRAFVCRPPEPLPRRIDNMEKVRRLGVISSFTCGLASGRENSQARLNTVWHRVCCAVGQRWRIILPRRPASAAGGIIVQRQI</sequence>
<evidence type="ECO:0000313" key="2">
    <source>
        <dbReference type="EMBL" id="VDL98981.1"/>
    </source>
</evidence>
<dbReference type="Proteomes" id="UP000275846">
    <property type="component" value="Unassembled WGS sequence"/>
</dbReference>
<feature type="compositionally biased region" description="Acidic residues" evidence="1">
    <location>
        <begin position="9"/>
        <end position="28"/>
    </location>
</feature>
<protein>
    <submittedName>
        <fullName evidence="2 4">Uncharacterized protein</fullName>
    </submittedName>
</protein>
<feature type="region of interest" description="Disordered" evidence="1">
    <location>
        <begin position="7"/>
        <end position="31"/>
    </location>
</feature>
<dbReference type="EMBL" id="UYSU01037386">
    <property type="protein sequence ID" value="VDL98981.1"/>
    <property type="molecule type" value="Genomic_DNA"/>
</dbReference>
<proteinExistence type="predicted"/>
<evidence type="ECO:0000256" key="1">
    <source>
        <dbReference type="SAM" id="MobiDB-lite"/>
    </source>
</evidence>
<gene>
    <name evidence="2" type="ORF">SSLN_LOCUS12596</name>
</gene>